<dbReference type="RefSeq" id="WP_047957199.1">
    <property type="nucleotide sequence ID" value="NZ_LDPG01000039.1"/>
</dbReference>
<evidence type="ECO:0000313" key="3">
    <source>
        <dbReference type="Proteomes" id="UP000035904"/>
    </source>
</evidence>
<gene>
    <name evidence="2" type="ORF">ABW01_28865</name>
</gene>
<sequence>MFYGGEMAAWVHVGTAFALGTIGFGIAMIRSYINEKEHEEDMVTPIRLNLLCYLLTFSSLLEVSLKRGNKANVSLLHATEKTSYG</sequence>
<name>A0A0J1HJY6_BACAN</name>
<protein>
    <submittedName>
        <fullName evidence="2">Uncharacterized protein</fullName>
    </submittedName>
</protein>
<dbReference type="EMBL" id="LDPG01000039">
    <property type="protein sequence ID" value="KLV14077.1"/>
    <property type="molecule type" value="Genomic_DNA"/>
</dbReference>
<evidence type="ECO:0000313" key="2">
    <source>
        <dbReference type="EMBL" id="KLV14077.1"/>
    </source>
</evidence>
<accession>A0A0J1HJY6</accession>
<keyword evidence="1" id="KW-1133">Transmembrane helix</keyword>
<evidence type="ECO:0000256" key="1">
    <source>
        <dbReference type="SAM" id="Phobius"/>
    </source>
</evidence>
<reference evidence="2 3" key="1">
    <citation type="submission" date="2015-05" db="EMBL/GenBank/DDBJ databases">
        <title>Whole genome sequence and identification of bacterial endophytes from Costus igneus.</title>
        <authorList>
            <person name="Lee Y.P."/>
            <person name="Gan H.M."/>
            <person name="Eng W."/>
            <person name="Wheatley M.S."/>
            <person name="Caraballo A."/>
            <person name="Polter S."/>
            <person name="Savka M.A."/>
            <person name="Hudson A.O."/>
        </authorList>
    </citation>
    <scope>NUCLEOTIDE SEQUENCE [LARGE SCALE GENOMIC DNA]</scope>
    <source>
        <strain evidence="2 3">RIT375</strain>
    </source>
</reference>
<keyword evidence="1" id="KW-0472">Membrane</keyword>
<dbReference type="PATRIC" id="fig|1392.242.peg.4610"/>
<dbReference type="AlphaFoldDB" id="A0A0J1HJY6"/>
<feature type="transmembrane region" description="Helical" evidence="1">
    <location>
        <begin position="45"/>
        <end position="65"/>
    </location>
</feature>
<dbReference type="Proteomes" id="UP000035904">
    <property type="component" value="Unassembled WGS sequence"/>
</dbReference>
<comment type="caution">
    <text evidence="2">The sequence shown here is derived from an EMBL/GenBank/DDBJ whole genome shotgun (WGS) entry which is preliminary data.</text>
</comment>
<keyword evidence="1" id="KW-0812">Transmembrane</keyword>
<organism evidence="2 3">
    <name type="scientific">Bacillus anthracis</name>
    <name type="common">anthrax bacterium</name>
    <dbReference type="NCBI Taxonomy" id="1392"/>
    <lineage>
        <taxon>Bacteria</taxon>
        <taxon>Bacillati</taxon>
        <taxon>Bacillota</taxon>
        <taxon>Bacilli</taxon>
        <taxon>Bacillales</taxon>
        <taxon>Bacillaceae</taxon>
        <taxon>Bacillus</taxon>
        <taxon>Bacillus cereus group</taxon>
    </lineage>
</organism>
<proteinExistence type="predicted"/>
<feature type="transmembrane region" description="Helical" evidence="1">
    <location>
        <begin position="7"/>
        <end position="33"/>
    </location>
</feature>